<comment type="caution">
    <text evidence="2">The sequence shown here is derived from an EMBL/GenBank/DDBJ whole genome shotgun (WGS) entry which is preliminary data.</text>
</comment>
<evidence type="ECO:0000313" key="3">
    <source>
        <dbReference type="Proteomes" id="UP001597472"/>
    </source>
</evidence>
<keyword evidence="1" id="KW-0472">Membrane</keyword>
<protein>
    <submittedName>
        <fullName evidence="2">Uncharacterized protein</fullName>
    </submittedName>
</protein>
<sequence length="171" mass="20015">MKRKILNIIGLILIAIIAIEFGIYYSDFNLVNDRTLEIGMITLIATLIFIYIYFNKWSYRILIGLPTLIFGIIFLGLETIGIMAGSEKISWNWKIGEYEIIYANMEYYAGPGGKTYLKLREKYFFDQFYKTLDKQKTENTFLELGIGKKNCDLKFEKTGMEFDLCEKKQLK</sequence>
<feature type="transmembrane region" description="Helical" evidence="1">
    <location>
        <begin position="38"/>
        <end position="54"/>
    </location>
</feature>
<proteinExistence type="predicted"/>
<dbReference type="EMBL" id="JBHULS010000013">
    <property type="protein sequence ID" value="MFD2552723.1"/>
    <property type="molecule type" value="Genomic_DNA"/>
</dbReference>
<evidence type="ECO:0000256" key="1">
    <source>
        <dbReference type="SAM" id="Phobius"/>
    </source>
</evidence>
<evidence type="ECO:0000313" key="2">
    <source>
        <dbReference type="EMBL" id="MFD2552723.1"/>
    </source>
</evidence>
<keyword evidence="3" id="KW-1185">Reference proteome</keyword>
<organism evidence="2 3">
    <name type="scientific">Bizionia sediminis</name>
    <dbReference type="NCBI Taxonomy" id="1737064"/>
    <lineage>
        <taxon>Bacteria</taxon>
        <taxon>Pseudomonadati</taxon>
        <taxon>Bacteroidota</taxon>
        <taxon>Flavobacteriia</taxon>
        <taxon>Flavobacteriales</taxon>
        <taxon>Flavobacteriaceae</taxon>
        <taxon>Bizionia</taxon>
    </lineage>
</organism>
<dbReference type="Proteomes" id="UP001597472">
    <property type="component" value="Unassembled WGS sequence"/>
</dbReference>
<keyword evidence="1" id="KW-1133">Transmembrane helix</keyword>
<feature type="transmembrane region" description="Helical" evidence="1">
    <location>
        <begin position="5"/>
        <end position="26"/>
    </location>
</feature>
<accession>A0ABW5KWN8</accession>
<feature type="transmembrane region" description="Helical" evidence="1">
    <location>
        <begin position="61"/>
        <end position="84"/>
    </location>
</feature>
<keyword evidence="1" id="KW-0812">Transmembrane</keyword>
<name>A0ABW5KWN8_9FLAO</name>
<gene>
    <name evidence="2" type="ORF">ACFSQP_12985</name>
</gene>
<reference evidence="3" key="1">
    <citation type="journal article" date="2019" name="Int. J. Syst. Evol. Microbiol.">
        <title>The Global Catalogue of Microorganisms (GCM) 10K type strain sequencing project: providing services to taxonomists for standard genome sequencing and annotation.</title>
        <authorList>
            <consortium name="The Broad Institute Genomics Platform"/>
            <consortium name="The Broad Institute Genome Sequencing Center for Infectious Disease"/>
            <person name="Wu L."/>
            <person name="Ma J."/>
        </authorList>
    </citation>
    <scope>NUCLEOTIDE SEQUENCE [LARGE SCALE GENOMIC DNA]</scope>
    <source>
        <strain evidence="3">KCTC 42587</strain>
    </source>
</reference>